<evidence type="ECO:0000313" key="1">
    <source>
        <dbReference type="EMBL" id="KAI4861675.1"/>
    </source>
</evidence>
<accession>A0ACB9YRL9</accession>
<organism evidence="1 2">
    <name type="scientific">Hypoxylon rubiginosum</name>
    <dbReference type="NCBI Taxonomy" id="110542"/>
    <lineage>
        <taxon>Eukaryota</taxon>
        <taxon>Fungi</taxon>
        <taxon>Dikarya</taxon>
        <taxon>Ascomycota</taxon>
        <taxon>Pezizomycotina</taxon>
        <taxon>Sordariomycetes</taxon>
        <taxon>Xylariomycetidae</taxon>
        <taxon>Xylariales</taxon>
        <taxon>Hypoxylaceae</taxon>
        <taxon>Hypoxylon</taxon>
    </lineage>
</organism>
<sequence length="100" mass="10741">MSLPLLPIAATVAVATVCAAISLAMPPPALYLNAADPLLPRQDRTDWQSLRVVAPSPGDLLVAFWALFWRVPTRLITRAVGFFLGGVVGDANDLWLSTEL</sequence>
<proteinExistence type="predicted"/>
<name>A0ACB9YRL9_9PEZI</name>
<protein>
    <submittedName>
        <fullName evidence="1">Uncharacterized protein</fullName>
    </submittedName>
</protein>
<dbReference type="EMBL" id="MU393545">
    <property type="protein sequence ID" value="KAI4861675.1"/>
    <property type="molecule type" value="Genomic_DNA"/>
</dbReference>
<dbReference type="Proteomes" id="UP001497700">
    <property type="component" value="Unassembled WGS sequence"/>
</dbReference>
<evidence type="ECO:0000313" key="2">
    <source>
        <dbReference type="Proteomes" id="UP001497700"/>
    </source>
</evidence>
<reference evidence="1 2" key="1">
    <citation type="journal article" date="2022" name="New Phytol.">
        <title>Ecological generalism drives hyperdiversity of secondary metabolite gene clusters in xylarialean endophytes.</title>
        <authorList>
            <person name="Franco M.E.E."/>
            <person name="Wisecaver J.H."/>
            <person name="Arnold A.E."/>
            <person name="Ju Y.M."/>
            <person name="Slot J.C."/>
            <person name="Ahrendt S."/>
            <person name="Moore L.P."/>
            <person name="Eastman K.E."/>
            <person name="Scott K."/>
            <person name="Konkel Z."/>
            <person name="Mondo S.J."/>
            <person name="Kuo A."/>
            <person name="Hayes R.D."/>
            <person name="Haridas S."/>
            <person name="Andreopoulos B."/>
            <person name="Riley R."/>
            <person name="LaButti K."/>
            <person name="Pangilinan J."/>
            <person name="Lipzen A."/>
            <person name="Amirebrahimi M."/>
            <person name="Yan J."/>
            <person name="Adam C."/>
            <person name="Keymanesh K."/>
            <person name="Ng V."/>
            <person name="Louie K."/>
            <person name="Northen T."/>
            <person name="Drula E."/>
            <person name="Henrissat B."/>
            <person name="Hsieh H.M."/>
            <person name="Youens-Clark K."/>
            <person name="Lutzoni F."/>
            <person name="Miadlikowska J."/>
            <person name="Eastwood D.C."/>
            <person name="Hamelin R.C."/>
            <person name="Grigoriev I.V."/>
            <person name="U'Ren J.M."/>
        </authorList>
    </citation>
    <scope>NUCLEOTIDE SEQUENCE [LARGE SCALE GENOMIC DNA]</scope>
    <source>
        <strain evidence="1 2">CBS 119005</strain>
    </source>
</reference>
<keyword evidence="2" id="KW-1185">Reference proteome</keyword>
<gene>
    <name evidence="1" type="ORF">F4820DRAFT_451719</name>
</gene>
<comment type="caution">
    <text evidence="1">The sequence shown here is derived from an EMBL/GenBank/DDBJ whole genome shotgun (WGS) entry which is preliminary data.</text>
</comment>